<name>A0A8J3D9U8_9BACT</name>
<dbReference type="RefSeq" id="WP_189511534.1">
    <property type="nucleotide sequence ID" value="NZ_BMXG01000002.1"/>
</dbReference>
<comment type="caution">
    <text evidence="4">The sequence shown here is derived from an EMBL/GenBank/DDBJ whole genome shotgun (WGS) entry which is preliminary data.</text>
</comment>
<reference evidence="4" key="1">
    <citation type="journal article" date="2014" name="Int. J. Syst. Evol. Microbiol.">
        <title>Complete genome sequence of Corynebacterium casei LMG S-19264T (=DSM 44701T), isolated from a smear-ripened cheese.</title>
        <authorList>
            <consortium name="US DOE Joint Genome Institute (JGI-PGF)"/>
            <person name="Walter F."/>
            <person name="Albersmeier A."/>
            <person name="Kalinowski J."/>
            <person name="Ruckert C."/>
        </authorList>
    </citation>
    <scope>NUCLEOTIDE SEQUENCE</scope>
    <source>
        <strain evidence="4">KCTC 12870</strain>
    </source>
</reference>
<keyword evidence="5" id="KW-1185">Reference proteome</keyword>
<dbReference type="Gene3D" id="2.160.10.10">
    <property type="entry name" value="Hexapeptide repeat proteins"/>
    <property type="match status" value="2"/>
</dbReference>
<dbReference type="InterPro" id="IPR001451">
    <property type="entry name" value="Hexapep"/>
</dbReference>
<keyword evidence="2" id="KW-0677">Repeat</keyword>
<accession>A0A8J3D9U8</accession>
<protein>
    <recommendedName>
        <fullName evidence="6">Acetyltransferase</fullName>
    </recommendedName>
</protein>
<sequence length="207" mass="22096">MSLWNFLDGGLSLPQKPRTWRQRLLYWIGRRLALRHPNVYAPKSCLFHPGAKINPRNGKIVFGENCNVAEGAIIQGNVSFGANCSVQAYTIITGYGSLDKPDGQITFGQGVRVASHGMMIAANHIFDDPGKPIHGQGLQQMPIIVEDDVWIGGRVNLTAGVTIGSGSVIGAGSVVTKDIPAGSIAVGIPAKVIKNRNCDNLITPKSD</sequence>
<dbReference type="AlphaFoldDB" id="A0A8J3D9U8"/>
<evidence type="ECO:0000313" key="4">
    <source>
        <dbReference type="EMBL" id="GHB92813.1"/>
    </source>
</evidence>
<evidence type="ECO:0000313" key="5">
    <source>
        <dbReference type="Proteomes" id="UP000642829"/>
    </source>
</evidence>
<organism evidence="4 5">
    <name type="scientific">Cerasicoccus arenae</name>
    <dbReference type="NCBI Taxonomy" id="424488"/>
    <lineage>
        <taxon>Bacteria</taxon>
        <taxon>Pseudomonadati</taxon>
        <taxon>Verrucomicrobiota</taxon>
        <taxon>Opitutia</taxon>
        <taxon>Puniceicoccales</taxon>
        <taxon>Cerasicoccaceae</taxon>
        <taxon>Cerasicoccus</taxon>
    </lineage>
</organism>
<gene>
    <name evidence="4" type="ORF">GCM10007047_05110</name>
</gene>
<dbReference type="EMBL" id="BMXG01000002">
    <property type="protein sequence ID" value="GHB92813.1"/>
    <property type="molecule type" value="Genomic_DNA"/>
</dbReference>
<dbReference type="CDD" id="cd04647">
    <property type="entry name" value="LbH_MAT_like"/>
    <property type="match status" value="1"/>
</dbReference>
<dbReference type="InterPro" id="IPR051159">
    <property type="entry name" value="Hexapeptide_acetyltransf"/>
</dbReference>
<dbReference type="Proteomes" id="UP000642829">
    <property type="component" value="Unassembled WGS sequence"/>
</dbReference>
<evidence type="ECO:0000256" key="3">
    <source>
        <dbReference type="ARBA" id="ARBA00023315"/>
    </source>
</evidence>
<dbReference type="InterPro" id="IPR018357">
    <property type="entry name" value="Hexapep_transf_CS"/>
</dbReference>
<reference evidence="4" key="2">
    <citation type="submission" date="2020-09" db="EMBL/GenBank/DDBJ databases">
        <authorList>
            <person name="Sun Q."/>
            <person name="Kim S."/>
        </authorList>
    </citation>
    <scope>NUCLEOTIDE SEQUENCE</scope>
    <source>
        <strain evidence="4">KCTC 12870</strain>
    </source>
</reference>
<evidence type="ECO:0000256" key="2">
    <source>
        <dbReference type="ARBA" id="ARBA00022737"/>
    </source>
</evidence>
<keyword evidence="1" id="KW-0808">Transferase</keyword>
<evidence type="ECO:0000256" key="1">
    <source>
        <dbReference type="ARBA" id="ARBA00022679"/>
    </source>
</evidence>
<dbReference type="PANTHER" id="PTHR23416">
    <property type="entry name" value="SIALIC ACID SYNTHASE-RELATED"/>
    <property type="match status" value="1"/>
</dbReference>
<dbReference type="InterPro" id="IPR011004">
    <property type="entry name" value="Trimer_LpxA-like_sf"/>
</dbReference>
<dbReference type="PANTHER" id="PTHR23416:SF78">
    <property type="entry name" value="LIPOPOLYSACCHARIDE BIOSYNTHESIS O-ACETYL TRANSFERASE WBBJ-RELATED"/>
    <property type="match status" value="1"/>
</dbReference>
<dbReference type="PROSITE" id="PS00101">
    <property type="entry name" value="HEXAPEP_TRANSFERASES"/>
    <property type="match status" value="1"/>
</dbReference>
<dbReference type="SUPFAM" id="SSF51161">
    <property type="entry name" value="Trimeric LpxA-like enzymes"/>
    <property type="match status" value="1"/>
</dbReference>
<evidence type="ECO:0008006" key="6">
    <source>
        <dbReference type="Google" id="ProtNLM"/>
    </source>
</evidence>
<keyword evidence="3" id="KW-0012">Acyltransferase</keyword>
<proteinExistence type="predicted"/>
<dbReference type="Pfam" id="PF00132">
    <property type="entry name" value="Hexapep"/>
    <property type="match status" value="1"/>
</dbReference>
<dbReference type="GO" id="GO:0016746">
    <property type="term" value="F:acyltransferase activity"/>
    <property type="evidence" value="ECO:0007669"/>
    <property type="project" value="UniProtKB-KW"/>
</dbReference>